<dbReference type="NCBIfam" id="NF006980">
    <property type="entry name" value="PRK09450.1-5"/>
    <property type="match status" value="1"/>
</dbReference>
<evidence type="ECO:0000256" key="13">
    <source>
        <dbReference type="RuleBase" id="RU004184"/>
    </source>
</evidence>
<evidence type="ECO:0000256" key="2">
    <source>
        <dbReference type="ARBA" id="ARBA00004496"/>
    </source>
</evidence>
<dbReference type="eggNOG" id="COG3072">
    <property type="taxonomic scope" value="Bacteria"/>
</dbReference>
<name>Q088L2_SHEFN</name>
<sequence>MTDKTAYYQKDLAEKLNGIRLARVLNVLPESQLHLFHLIPFLIHHNQINVPGIIDPDTPCGIHGFTLSDAIVSACDALSLSIPEMIQPSDCVFEGIYAMGSTASFGQNPQSDVDIWLVYNSKLTDDQLKLIEYKNKLISDWFAGFEFEVNFYLVHPMQFRECSAFDNCQPVGLEHSGSSQHWLLLEEFYRSHIRLAGKVVAWWPDANSQNTEFDASLLYLGDINSLPAAEYFGASLWQLYKGLNKPHKALLKVLLLETYASEYPSTTLITQQIWQYCEQQDFSVDNDAYLLLYQRIETYLIAQGDDNRLEIVRRCFYLKSGVTLSCLSPNSAADWRVEKIQNLVKQWAWSHELVATLDNSPYWHAGQLKWFNQQLSELLLVSYKNLLQFASKQTLSERMRVEELGLLARKLHTYFSEDTHLLQPLNRLWSLSTAEKSLTIFHCRQASRFYLYRQAYLDKDPSQAVDNDPAHEFDDHSIHEADNICNLVAWSVLNGLATADTQWFQVGRGKRRTDKLSYLTRKLIPIMHNVPTVYKRDLCEPWCYQKIVLITNMDRDPTTQLSEQELILEHVNANILSFGQTKISMVSSVAIVCLNSWGEWQSHRFNGKTALLEAISFIILGLKRSNEQVDLSIISCSAKLKQPIFNQLKTLLLRCYGLMKKVNQTNTLMHPITIGEQHYSMHFNSLGMMYRKVDLITGTGNFNSSVLPYADLAEDPYLNSPSVIQKFIVMGAKQYFLRERHQTLDVFIADDNNQLEHLQYQHTSINDFVAKESHLYVFDEQKQRSPVFNMPQFFQLVDIEGKLTVIPFGLSVDEMGSAF</sequence>
<gene>
    <name evidence="15" type="ordered locus">Sfri_0441</name>
</gene>
<dbReference type="EMBL" id="CP000447">
    <property type="protein sequence ID" value="ABI70303.1"/>
    <property type="molecule type" value="Genomic_DNA"/>
</dbReference>
<evidence type="ECO:0000256" key="3">
    <source>
        <dbReference type="ARBA" id="ARBA00007901"/>
    </source>
</evidence>
<comment type="catalytic activity">
    <reaction evidence="1">
        <text>ATP = 3',5'-cyclic AMP + diphosphate</text>
        <dbReference type="Rhea" id="RHEA:15389"/>
        <dbReference type="ChEBI" id="CHEBI:30616"/>
        <dbReference type="ChEBI" id="CHEBI:33019"/>
        <dbReference type="ChEBI" id="CHEBI:58165"/>
        <dbReference type="EC" id="4.6.1.1"/>
    </reaction>
</comment>
<dbReference type="InterPro" id="IPR024685">
    <property type="entry name" value="Adenylate_cyclase_1_N"/>
</dbReference>
<dbReference type="PANTHER" id="PTHR38760">
    <property type="entry name" value="ADENYLATE CYCLASE"/>
    <property type="match status" value="1"/>
</dbReference>
<keyword evidence="8" id="KW-0067">ATP-binding</keyword>
<protein>
    <recommendedName>
        <fullName evidence="5">Adenylate cyclase</fullName>
        <ecNumber evidence="4">4.6.1.1</ecNumber>
    </recommendedName>
    <alternativeName>
        <fullName evidence="11">ATP pyrophosphate-lyase</fullName>
    </alternativeName>
    <alternativeName>
        <fullName evidence="12">Adenylyl cyclase</fullName>
    </alternativeName>
</protein>
<comment type="subcellular location">
    <subcellularLocation>
        <location evidence="2">Cytoplasm</location>
    </subcellularLocation>
</comment>
<accession>Q088L2</accession>
<keyword evidence="7" id="KW-0547">Nucleotide-binding</keyword>
<dbReference type="RefSeq" id="WP_011635930.1">
    <property type="nucleotide sequence ID" value="NC_008345.1"/>
</dbReference>
<keyword evidence="6" id="KW-0963">Cytoplasm</keyword>
<dbReference type="EC" id="4.6.1.1" evidence="4"/>
<evidence type="ECO:0000256" key="8">
    <source>
        <dbReference type="ARBA" id="ARBA00022840"/>
    </source>
</evidence>
<dbReference type="Proteomes" id="UP000000684">
    <property type="component" value="Chromosome"/>
</dbReference>
<dbReference type="GO" id="GO:0005737">
    <property type="term" value="C:cytoplasm"/>
    <property type="evidence" value="ECO:0007669"/>
    <property type="project" value="UniProtKB-SubCell"/>
</dbReference>
<dbReference type="GO" id="GO:0005524">
    <property type="term" value="F:ATP binding"/>
    <property type="evidence" value="ECO:0007669"/>
    <property type="project" value="UniProtKB-KW"/>
</dbReference>
<dbReference type="PROSITE" id="PS01092">
    <property type="entry name" value="ADENYLATE_CYCLASE_1_1"/>
    <property type="match status" value="1"/>
</dbReference>
<evidence type="ECO:0000256" key="12">
    <source>
        <dbReference type="ARBA" id="ARBA00032637"/>
    </source>
</evidence>
<dbReference type="STRING" id="318167.Sfri_0441"/>
<dbReference type="InterPro" id="IPR000274">
    <property type="entry name" value="Adenylate_cyclase_1"/>
</dbReference>
<dbReference type="GO" id="GO:0004016">
    <property type="term" value="F:adenylate cyclase activity"/>
    <property type="evidence" value="ECO:0007669"/>
    <property type="project" value="UniProtKB-EC"/>
</dbReference>
<dbReference type="GeneID" id="41835811"/>
<evidence type="ECO:0000256" key="7">
    <source>
        <dbReference type="ARBA" id="ARBA00022741"/>
    </source>
</evidence>
<dbReference type="PIRSF" id="PIRSF001444">
    <property type="entry name" value="Adenylate_cycl"/>
    <property type="match status" value="1"/>
</dbReference>
<evidence type="ECO:0000256" key="5">
    <source>
        <dbReference type="ARBA" id="ARBA00021420"/>
    </source>
</evidence>
<comment type="similarity">
    <text evidence="3 13">Belongs to the adenylyl cyclase class-1 family.</text>
</comment>
<evidence type="ECO:0000256" key="1">
    <source>
        <dbReference type="ARBA" id="ARBA00001593"/>
    </source>
</evidence>
<evidence type="ECO:0000256" key="4">
    <source>
        <dbReference type="ARBA" id="ARBA00012201"/>
    </source>
</evidence>
<evidence type="ECO:0000259" key="14">
    <source>
        <dbReference type="Pfam" id="PF12633"/>
    </source>
</evidence>
<keyword evidence="16" id="KW-1185">Reference proteome</keyword>
<evidence type="ECO:0000256" key="11">
    <source>
        <dbReference type="ARBA" id="ARBA00032597"/>
    </source>
</evidence>
<dbReference type="OrthoDB" id="5571448at2"/>
<evidence type="ECO:0000313" key="16">
    <source>
        <dbReference type="Proteomes" id="UP000000684"/>
    </source>
</evidence>
<dbReference type="Pfam" id="PF12633">
    <property type="entry name" value="Adenyl_cycl_N"/>
    <property type="match status" value="1"/>
</dbReference>
<dbReference type="AlphaFoldDB" id="Q088L2"/>
<proteinExistence type="inferred from homology"/>
<dbReference type="InterPro" id="IPR024686">
    <property type="entry name" value="Adenylate_cyclase_1_CS"/>
</dbReference>
<evidence type="ECO:0000256" key="10">
    <source>
        <dbReference type="ARBA" id="ARBA00023239"/>
    </source>
</evidence>
<evidence type="ECO:0000256" key="6">
    <source>
        <dbReference type="ARBA" id="ARBA00022490"/>
    </source>
</evidence>
<evidence type="ECO:0000313" key="15">
    <source>
        <dbReference type="EMBL" id="ABI70303.1"/>
    </source>
</evidence>
<evidence type="ECO:0000256" key="9">
    <source>
        <dbReference type="ARBA" id="ARBA00022998"/>
    </source>
</evidence>
<keyword evidence="10" id="KW-0456">Lyase</keyword>
<organism evidence="15 16">
    <name type="scientific">Shewanella frigidimarina (strain NCIMB 400)</name>
    <dbReference type="NCBI Taxonomy" id="318167"/>
    <lineage>
        <taxon>Bacteria</taxon>
        <taxon>Pseudomonadati</taxon>
        <taxon>Pseudomonadota</taxon>
        <taxon>Gammaproteobacteria</taxon>
        <taxon>Alteromonadales</taxon>
        <taxon>Shewanellaceae</taxon>
        <taxon>Shewanella</taxon>
    </lineage>
</organism>
<reference evidence="15 16" key="1">
    <citation type="submission" date="2006-08" db="EMBL/GenBank/DDBJ databases">
        <title>Complete sequence of Shewanella frigidimarina NCIMB 400.</title>
        <authorList>
            <consortium name="US DOE Joint Genome Institute"/>
            <person name="Copeland A."/>
            <person name="Lucas S."/>
            <person name="Lapidus A."/>
            <person name="Barry K."/>
            <person name="Detter J.C."/>
            <person name="Glavina del Rio T."/>
            <person name="Hammon N."/>
            <person name="Israni S."/>
            <person name="Dalin E."/>
            <person name="Tice H."/>
            <person name="Pitluck S."/>
            <person name="Fredrickson J.K."/>
            <person name="Kolker E."/>
            <person name="McCuel L.A."/>
            <person name="DiChristina T."/>
            <person name="Nealson K.H."/>
            <person name="Newman D."/>
            <person name="Tiedje J.M."/>
            <person name="Zhou J."/>
            <person name="Romine M.F."/>
            <person name="Culley D.E."/>
            <person name="Serres M."/>
            <person name="Chertkov O."/>
            <person name="Brettin T."/>
            <person name="Bruce D."/>
            <person name="Han C."/>
            <person name="Tapia R."/>
            <person name="Gilna P."/>
            <person name="Schmutz J."/>
            <person name="Larimer F."/>
            <person name="Land M."/>
            <person name="Hauser L."/>
            <person name="Kyrpides N."/>
            <person name="Mikhailova N."/>
            <person name="Richardson P."/>
        </authorList>
    </citation>
    <scope>NUCLEOTIDE SEQUENCE [LARGE SCALE GENOMIC DNA]</scope>
    <source>
        <strain evidence="15 16">NCIMB 400</strain>
    </source>
</reference>
<dbReference type="Pfam" id="PF01295">
    <property type="entry name" value="Adenylate_cycl"/>
    <property type="match status" value="1"/>
</dbReference>
<keyword evidence="9" id="KW-0115">cAMP biosynthesis</keyword>
<feature type="domain" description="Adenylate cyclase class-I N-terminal" evidence="14">
    <location>
        <begin position="10"/>
        <end position="203"/>
    </location>
</feature>
<dbReference type="HOGENOM" id="CLU_013280_0_0_6"/>
<dbReference type="PANTHER" id="PTHR38760:SF1">
    <property type="entry name" value="ADENYLATE CYCLASE"/>
    <property type="match status" value="1"/>
</dbReference>
<dbReference type="KEGG" id="sfr:Sfri_0441"/>
<dbReference type="GO" id="GO:0006171">
    <property type="term" value="P:cAMP biosynthetic process"/>
    <property type="evidence" value="ECO:0007669"/>
    <property type="project" value="UniProtKB-KW"/>
</dbReference>